<feature type="region of interest" description="Disordered" evidence="1">
    <location>
        <begin position="370"/>
        <end position="411"/>
    </location>
</feature>
<organism evidence="2">
    <name type="scientific">uncultured Caudovirales phage</name>
    <dbReference type="NCBI Taxonomy" id="2100421"/>
    <lineage>
        <taxon>Viruses</taxon>
        <taxon>Duplodnaviria</taxon>
        <taxon>Heunggongvirae</taxon>
        <taxon>Uroviricota</taxon>
        <taxon>Caudoviricetes</taxon>
        <taxon>Peduoviridae</taxon>
        <taxon>Maltschvirus</taxon>
        <taxon>Maltschvirus maltsch</taxon>
    </lineage>
</organism>
<gene>
    <name evidence="2" type="ORF">UFOVP308_25</name>
</gene>
<dbReference type="EMBL" id="LR796319">
    <property type="protein sequence ID" value="CAB4136587.1"/>
    <property type="molecule type" value="Genomic_DNA"/>
</dbReference>
<feature type="compositionally biased region" description="Polar residues" evidence="1">
    <location>
        <begin position="390"/>
        <end position="404"/>
    </location>
</feature>
<name>A0A6J5LU80_9CAUD</name>
<evidence type="ECO:0000313" key="2">
    <source>
        <dbReference type="EMBL" id="CAB4136587.1"/>
    </source>
</evidence>
<protein>
    <submittedName>
        <fullName evidence="2">Uncharacterized protein</fullName>
    </submittedName>
</protein>
<proteinExistence type="predicted"/>
<sequence>MADVLSLFGLTPEGLDQQRYQQDLRRGVELAQLDPGAAARATLQSGVGQLGRGIAGMLGVEDPQMKLISARQQIIGQLDQTDPTSLLRGAKSLSDMGDQQGAFALADYARKAESEIAQARQRNAAAQRERLQGTDKDIQIANELGSLQDTLDQLKAQPASPERDRAMNLLTTRYTELQRLTTKPEQKDKYSAFGQTLIDAGLTPGTEPFQKRMLEYATEKAKGAAKGSGNVTIGGITVDTGVASKEAGKIIGQNIANVEQQYSLQTAYKDALGLLDKGIYGGAFGPEKQFVAKYTGVGDSKKVQNTEVFMANIGEIVIPRLQQFGGNDSNEELKYLQNVVAGNQRLEPESMKRILNSAEKKVQKNIERLRQQTQAGQGGTQLPIGPVSAPTITPTKRLNPQTGKIENVKGD</sequence>
<accession>A0A6J5LU80</accession>
<reference evidence="2" key="1">
    <citation type="submission" date="2020-04" db="EMBL/GenBank/DDBJ databases">
        <authorList>
            <person name="Chiriac C."/>
            <person name="Salcher M."/>
            <person name="Ghai R."/>
            <person name="Kavagutti S V."/>
        </authorList>
    </citation>
    <scope>NUCLEOTIDE SEQUENCE</scope>
</reference>
<evidence type="ECO:0000256" key="1">
    <source>
        <dbReference type="SAM" id="MobiDB-lite"/>
    </source>
</evidence>